<dbReference type="InterPro" id="IPR000718">
    <property type="entry name" value="Peptidase_M13"/>
</dbReference>
<dbReference type="InterPro" id="IPR024079">
    <property type="entry name" value="MetalloPept_cat_dom_sf"/>
</dbReference>
<dbReference type="InParanoid" id="A0A1S3J7D8"/>
<evidence type="ECO:0000256" key="6">
    <source>
        <dbReference type="ARBA" id="ARBA00022833"/>
    </source>
</evidence>
<dbReference type="Proteomes" id="UP000085678">
    <property type="component" value="Unplaced"/>
</dbReference>
<dbReference type="GO" id="GO:0005886">
    <property type="term" value="C:plasma membrane"/>
    <property type="evidence" value="ECO:0007669"/>
    <property type="project" value="TreeGrafter"/>
</dbReference>
<evidence type="ECO:0000259" key="10">
    <source>
        <dbReference type="Pfam" id="PF05649"/>
    </source>
</evidence>
<evidence type="ECO:0000256" key="1">
    <source>
        <dbReference type="ARBA" id="ARBA00001947"/>
    </source>
</evidence>
<dbReference type="PRINTS" id="PR00786">
    <property type="entry name" value="NEPRILYSIN"/>
</dbReference>
<dbReference type="InterPro" id="IPR008753">
    <property type="entry name" value="Peptidase_M13_N"/>
</dbReference>
<feature type="domain" description="Peptidase M13 C-terminal" evidence="9">
    <location>
        <begin position="562"/>
        <end position="765"/>
    </location>
</feature>
<evidence type="ECO:0000259" key="9">
    <source>
        <dbReference type="Pfam" id="PF01431"/>
    </source>
</evidence>
<evidence type="ECO:0000256" key="4">
    <source>
        <dbReference type="ARBA" id="ARBA00022723"/>
    </source>
</evidence>
<evidence type="ECO:0000256" key="3">
    <source>
        <dbReference type="ARBA" id="ARBA00022670"/>
    </source>
</evidence>
<evidence type="ECO:0000256" key="5">
    <source>
        <dbReference type="ARBA" id="ARBA00022801"/>
    </source>
</evidence>
<protein>
    <submittedName>
        <fullName evidence="12">Endothelin-converting enzyme 1</fullName>
    </submittedName>
</protein>
<evidence type="ECO:0000256" key="8">
    <source>
        <dbReference type="SAM" id="Phobius"/>
    </source>
</evidence>
<reference evidence="12" key="1">
    <citation type="submission" date="2025-08" db="UniProtKB">
        <authorList>
            <consortium name="RefSeq"/>
        </authorList>
    </citation>
    <scope>IDENTIFICATION</scope>
    <source>
        <tissue evidence="12">Gonads</tissue>
    </source>
</reference>
<dbReference type="SUPFAM" id="SSF55486">
    <property type="entry name" value="Metalloproteases ('zincins'), catalytic domain"/>
    <property type="match status" value="1"/>
</dbReference>
<feature type="domain" description="Peptidase M13 N-terminal" evidence="10">
    <location>
        <begin position="114"/>
        <end position="502"/>
    </location>
</feature>
<dbReference type="RefSeq" id="XP_013406315.1">
    <property type="nucleotide sequence ID" value="XM_013550861.1"/>
</dbReference>
<keyword evidence="4" id="KW-0479">Metal-binding</keyword>
<keyword evidence="6" id="KW-0862">Zinc</keyword>
<dbReference type="InterPro" id="IPR042089">
    <property type="entry name" value="Peptidase_M13_dom_2"/>
</dbReference>
<dbReference type="Gene3D" id="3.40.390.10">
    <property type="entry name" value="Collagenase (Catalytic Domain)"/>
    <property type="match status" value="1"/>
</dbReference>
<dbReference type="Pfam" id="PF01431">
    <property type="entry name" value="Peptidase_M13"/>
    <property type="match status" value="1"/>
</dbReference>
<dbReference type="PANTHER" id="PTHR11733">
    <property type="entry name" value="ZINC METALLOPROTEASE FAMILY M13 NEPRILYSIN-RELATED"/>
    <property type="match status" value="1"/>
</dbReference>
<dbReference type="AlphaFoldDB" id="A0A1S3J7D8"/>
<comment type="similarity">
    <text evidence="2">Belongs to the peptidase M13 family.</text>
</comment>
<proteinExistence type="inferred from homology"/>
<dbReference type="GeneID" id="106170866"/>
<evidence type="ECO:0000313" key="11">
    <source>
        <dbReference type="Proteomes" id="UP000085678"/>
    </source>
</evidence>
<dbReference type="InterPro" id="IPR018497">
    <property type="entry name" value="Peptidase_M13_C"/>
</dbReference>
<dbReference type="Pfam" id="PF05649">
    <property type="entry name" value="Peptidase_M13_N"/>
    <property type="match status" value="1"/>
</dbReference>
<dbReference type="OrthoDB" id="6475849at2759"/>
<keyword evidence="8" id="KW-0472">Membrane</keyword>
<dbReference type="GO" id="GO:0016485">
    <property type="term" value="P:protein processing"/>
    <property type="evidence" value="ECO:0007669"/>
    <property type="project" value="TreeGrafter"/>
</dbReference>
<evidence type="ECO:0000256" key="2">
    <source>
        <dbReference type="ARBA" id="ARBA00007357"/>
    </source>
</evidence>
<sequence length="766" mass="87348">MSASPYKHTDQFQMDFNSRSTLADRKNENKRWSSREKCFAFLFFFCALAIAALVLLLILGAVGVLELAPSRSTTVSSKAQTTVPPKAAPMYCMTRDCIKSADAVLSNINVSVDPCEDFHHFACDGWLQKNPMPASQGSWTNFHIFDKTIKTRNFEILKRPPERYLVESFERKVKWLFQSCMDTNSIDQLGAKPLLDAIEKIGGWAAIGTWDNNTWRFEESMSTIFSDYFVQSFLTIYMKPDDMSPEVNTVMIDQGGLGLPSAQYYFDNETESQYIMGYMSYLEKLALLLGATQENARTFAQEVFYFEKELAFIYFSPATPQMLDPNVRYNNVTVEELYHLLPQINWTRHLAQIDVDVSNNSVVIVFSKEFLTYLSTLIQQTDRRVLNQYVVKLLIASYAEHMSSEFLKARQEVIKIVSGTSPQERWEDCVALVGSTMGDAISALYVREHFSKESKEEVKSMVMEILEVYKERIDELTFMDEPTRSNALAKLRAMRYHKIGFPDYMLNDSFMDYLYLHHGVNCSNCYFQNVVDVYRGGYLYQQEEFKLPVDKDKWLRNPINVNAYYATTSNEMVILAGILQPPFYAPYFTRAMKFGSIGMIIAHEITHGFDTRGSQYDKDGRLLNWWTSLSKQAYDRATACVSSYFSNYEVSGFKVNGNLTLTENIADIGGLRVGYMAYKKWVSRNGPEKMLPGVNRTPEELFFIANSAIWCEHTRPQAVRQSIATAVHSPGSVRAMGPASQVQEFASVFRCAAGSPMNAAARCNVF</sequence>
<keyword evidence="8" id="KW-0812">Transmembrane</keyword>
<dbReference type="CDD" id="cd08662">
    <property type="entry name" value="M13"/>
    <property type="match status" value="1"/>
</dbReference>
<name>A0A1S3J7D8_LINAN</name>
<evidence type="ECO:0000256" key="7">
    <source>
        <dbReference type="ARBA" id="ARBA00023049"/>
    </source>
</evidence>
<dbReference type="PANTHER" id="PTHR11733:SF167">
    <property type="entry name" value="FI17812P1-RELATED"/>
    <property type="match status" value="1"/>
</dbReference>
<dbReference type="KEGG" id="lak:106170866"/>
<evidence type="ECO:0000313" key="12">
    <source>
        <dbReference type="RefSeq" id="XP_013406315.1"/>
    </source>
</evidence>
<keyword evidence="11" id="KW-1185">Reference proteome</keyword>
<organism evidence="11 12">
    <name type="scientific">Lingula anatina</name>
    <name type="common">Brachiopod</name>
    <name type="synonym">Lingula unguis</name>
    <dbReference type="NCBI Taxonomy" id="7574"/>
    <lineage>
        <taxon>Eukaryota</taxon>
        <taxon>Metazoa</taxon>
        <taxon>Spiralia</taxon>
        <taxon>Lophotrochozoa</taxon>
        <taxon>Brachiopoda</taxon>
        <taxon>Linguliformea</taxon>
        <taxon>Lingulata</taxon>
        <taxon>Lingulida</taxon>
        <taxon>Linguloidea</taxon>
        <taxon>Lingulidae</taxon>
        <taxon>Lingula</taxon>
    </lineage>
</organism>
<comment type="cofactor">
    <cofactor evidence="1">
        <name>Zn(2+)</name>
        <dbReference type="ChEBI" id="CHEBI:29105"/>
    </cofactor>
</comment>
<dbReference type="Gene3D" id="1.10.1380.10">
    <property type="entry name" value="Neutral endopeptidase , domain2"/>
    <property type="match status" value="1"/>
</dbReference>
<gene>
    <name evidence="12" type="primary">LOC106170866</name>
</gene>
<keyword evidence="8" id="KW-1133">Transmembrane helix</keyword>
<keyword evidence="3" id="KW-0645">Protease</keyword>
<keyword evidence="5" id="KW-0378">Hydrolase</keyword>
<accession>A0A1S3J7D8</accession>
<feature type="transmembrane region" description="Helical" evidence="8">
    <location>
        <begin position="39"/>
        <end position="65"/>
    </location>
</feature>
<keyword evidence="7" id="KW-0482">Metalloprotease</keyword>
<dbReference type="GO" id="GO:0004222">
    <property type="term" value="F:metalloendopeptidase activity"/>
    <property type="evidence" value="ECO:0007669"/>
    <property type="project" value="InterPro"/>
</dbReference>
<dbReference type="PROSITE" id="PS51885">
    <property type="entry name" value="NEPRILYSIN"/>
    <property type="match status" value="1"/>
</dbReference>
<dbReference type="GO" id="GO:0046872">
    <property type="term" value="F:metal ion binding"/>
    <property type="evidence" value="ECO:0007669"/>
    <property type="project" value="UniProtKB-KW"/>
</dbReference>